<dbReference type="GO" id="GO:0048205">
    <property type="term" value="P:COPI coating of Golgi vesicle"/>
    <property type="evidence" value="ECO:0007669"/>
    <property type="project" value="TreeGrafter"/>
</dbReference>
<accession>A0A9R0D700</accession>
<keyword evidence="3 5" id="KW-0863">Zinc-finger</keyword>
<feature type="region of interest" description="Disordered" evidence="6">
    <location>
        <begin position="371"/>
        <end position="423"/>
    </location>
</feature>
<protein>
    <submittedName>
        <fullName evidence="9">ADP-ribosylation factor GTPase-activating protein 2</fullName>
    </submittedName>
</protein>
<evidence type="ECO:0000256" key="5">
    <source>
        <dbReference type="PROSITE-ProRule" id="PRU00288"/>
    </source>
</evidence>
<dbReference type="SUPFAM" id="SSF57863">
    <property type="entry name" value="ArfGap/RecO-like zinc finger"/>
    <property type="match status" value="1"/>
</dbReference>
<dbReference type="PANTHER" id="PTHR45686">
    <property type="entry name" value="ADP-RIBOSYLATION FACTOR GTPASE ACTIVATING PROTEIN 3, ISOFORM H-RELATED"/>
    <property type="match status" value="1"/>
</dbReference>
<evidence type="ECO:0000256" key="3">
    <source>
        <dbReference type="ARBA" id="ARBA00022771"/>
    </source>
</evidence>
<reference evidence="9" key="1">
    <citation type="submission" date="2025-08" db="UniProtKB">
        <authorList>
            <consortium name="RefSeq"/>
        </authorList>
    </citation>
    <scope>IDENTIFICATION</scope>
    <source>
        <tissue evidence="9">Whole larval tissue</tissue>
    </source>
</reference>
<dbReference type="Proteomes" id="UP000829999">
    <property type="component" value="Chromosome 9"/>
</dbReference>
<feature type="domain" description="Arf-GAP" evidence="7">
    <location>
        <begin position="12"/>
        <end position="128"/>
    </location>
</feature>
<dbReference type="CTD" id="26286"/>
<feature type="compositionally biased region" description="Low complexity" evidence="6">
    <location>
        <begin position="391"/>
        <end position="410"/>
    </location>
</feature>
<dbReference type="RefSeq" id="XP_035442793.2">
    <property type="nucleotide sequence ID" value="XM_035586900.2"/>
</dbReference>
<dbReference type="GeneID" id="118271031"/>
<dbReference type="AlphaFoldDB" id="A0A9R0D700"/>
<dbReference type="InterPro" id="IPR038508">
    <property type="entry name" value="ArfGAP_dom_sf"/>
</dbReference>
<keyword evidence="2" id="KW-0479">Metal-binding</keyword>
<evidence type="ECO:0000256" key="1">
    <source>
        <dbReference type="ARBA" id="ARBA00022468"/>
    </source>
</evidence>
<dbReference type="CDD" id="cd08831">
    <property type="entry name" value="ArfGap_ArfGap2_3_like"/>
    <property type="match status" value="1"/>
</dbReference>
<dbReference type="Pfam" id="PF01412">
    <property type="entry name" value="ArfGap"/>
    <property type="match status" value="1"/>
</dbReference>
<keyword evidence="8" id="KW-1185">Reference proteome</keyword>
<dbReference type="PROSITE" id="PS50115">
    <property type="entry name" value="ARFGAP"/>
    <property type="match status" value="1"/>
</dbReference>
<proteinExistence type="predicted"/>
<dbReference type="PRINTS" id="PR00405">
    <property type="entry name" value="REVINTRACTNG"/>
</dbReference>
<dbReference type="GO" id="GO:0005096">
    <property type="term" value="F:GTPase activator activity"/>
    <property type="evidence" value="ECO:0007669"/>
    <property type="project" value="UniProtKB-KW"/>
</dbReference>
<evidence type="ECO:0000313" key="8">
    <source>
        <dbReference type="Proteomes" id="UP000829999"/>
    </source>
</evidence>
<dbReference type="PANTHER" id="PTHR45686:SF4">
    <property type="entry name" value="ADP-RIBOSYLATION FACTOR GTPASE ACTIVATING PROTEIN 3, ISOFORM H"/>
    <property type="match status" value="1"/>
</dbReference>
<evidence type="ECO:0000313" key="9">
    <source>
        <dbReference type="RefSeq" id="XP_035442793.2"/>
    </source>
</evidence>
<dbReference type="GO" id="GO:0000139">
    <property type="term" value="C:Golgi membrane"/>
    <property type="evidence" value="ECO:0007669"/>
    <property type="project" value="GOC"/>
</dbReference>
<dbReference type="GO" id="GO:0008270">
    <property type="term" value="F:zinc ion binding"/>
    <property type="evidence" value="ECO:0007669"/>
    <property type="project" value="UniProtKB-KW"/>
</dbReference>
<organism evidence="8 9">
    <name type="scientific">Spodoptera frugiperda</name>
    <name type="common">Fall armyworm</name>
    <dbReference type="NCBI Taxonomy" id="7108"/>
    <lineage>
        <taxon>Eukaryota</taxon>
        <taxon>Metazoa</taxon>
        <taxon>Ecdysozoa</taxon>
        <taxon>Arthropoda</taxon>
        <taxon>Hexapoda</taxon>
        <taxon>Insecta</taxon>
        <taxon>Pterygota</taxon>
        <taxon>Neoptera</taxon>
        <taxon>Endopterygota</taxon>
        <taxon>Lepidoptera</taxon>
        <taxon>Glossata</taxon>
        <taxon>Ditrysia</taxon>
        <taxon>Noctuoidea</taxon>
        <taxon>Noctuidae</taxon>
        <taxon>Amphipyrinae</taxon>
        <taxon>Spodoptera</taxon>
    </lineage>
</organism>
<sequence length="524" mass="55106">MADSGPSKTDIEAIFQRLRSIPSNKVCFDCNAKNPTWSSVTYGVFICLDCSAVHRSLGVHLTFVRSTQLDTNWTWKQLRNMQLGGNVNATQFFRTHGLSTEDARQKYSSRVAQMYRDKLSAMSEQAMKTYGTKLHLEPAPAEPKECKEPEVDWFAEHGESAAPTNTSELVPTAQLYGGAGAGELSNQARLWAPAGSAAGAAGAAQPARKGLAKRSGLGARKGGLGATKVAANFEDIEREAIMAEKLKAEAAASGASGGAGAGGGATLESVEQEVASLRLAYRAPAARPHADRLGIASATAATRGGVSHSATSDMTVIEQEDAPSARAQLDDIDDFTSSFTMIRNEPYGNSRNLDKLFGDSDRKCSSYDNLGGGGVTRISPEPSRPVHTMFGGAAPSTAGPDGGAAPAASRSRPRRAEPEDDSAVKKFGSAKAISSAQFFGEQDSRWERDSNLSRFQGSNSISSAEYFGGEGAGAGARGARAFSVGAPDLDDVRESVRAGVTRVAGRLSSLANGVVSSIQERYGY</sequence>
<dbReference type="Gene3D" id="1.10.220.150">
    <property type="entry name" value="Arf GTPase activating protein"/>
    <property type="match status" value="1"/>
</dbReference>
<dbReference type="OrthoDB" id="983479at2759"/>
<evidence type="ECO:0000256" key="6">
    <source>
        <dbReference type="SAM" id="MobiDB-lite"/>
    </source>
</evidence>
<evidence type="ECO:0000256" key="4">
    <source>
        <dbReference type="ARBA" id="ARBA00022833"/>
    </source>
</evidence>
<gene>
    <name evidence="9" type="primary">LOC118271031</name>
</gene>
<name>A0A9R0D700_SPOFR</name>
<evidence type="ECO:0000256" key="2">
    <source>
        <dbReference type="ARBA" id="ARBA00022723"/>
    </source>
</evidence>
<dbReference type="InterPro" id="IPR037278">
    <property type="entry name" value="ARFGAP/RecO"/>
</dbReference>
<evidence type="ECO:0000259" key="7">
    <source>
        <dbReference type="PROSITE" id="PS50115"/>
    </source>
</evidence>
<dbReference type="InterPro" id="IPR001164">
    <property type="entry name" value="ArfGAP_dom"/>
</dbReference>
<keyword evidence="4" id="KW-0862">Zinc</keyword>
<keyword evidence="1" id="KW-0343">GTPase activation</keyword>
<dbReference type="SMART" id="SM00105">
    <property type="entry name" value="ArfGap"/>
    <property type="match status" value="1"/>
</dbReference>
<dbReference type="FunFam" id="1.10.220.150:FF:000004">
    <property type="entry name" value="Putative ADP-ribosylation factor GTPase-activating protein 2"/>
    <property type="match status" value="1"/>
</dbReference>